<feature type="compositionally biased region" description="Polar residues" evidence="1">
    <location>
        <begin position="1"/>
        <end position="11"/>
    </location>
</feature>
<name>A0A8H7U3S7_9APHY</name>
<protein>
    <submittedName>
        <fullName evidence="2">Uncharacterized protein</fullName>
    </submittedName>
</protein>
<dbReference type="EMBL" id="JADOXO010000046">
    <property type="protein sequence ID" value="KAF9817249.1"/>
    <property type="molecule type" value="Genomic_DNA"/>
</dbReference>
<gene>
    <name evidence="2" type="ORF">IEO21_03613</name>
</gene>
<dbReference type="AlphaFoldDB" id="A0A8H7U3S7"/>
<feature type="region of interest" description="Disordered" evidence="1">
    <location>
        <begin position="1"/>
        <end position="28"/>
    </location>
</feature>
<feature type="compositionally biased region" description="Basic and acidic residues" evidence="1">
    <location>
        <begin position="12"/>
        <end position="27"/>
    </location>
</feature>
<dbReference type="Proteomes" id="UP000639403">
    <property type="component" value="Unassembled WGS sequence"/>
</dbReference>
<evidence type="ECO:0000313" key="2">
    <source>
        <dbReference type="EMBL" id="KAF9817249.1"/>
    </source>
</evidence>
<reference evidence="2" key="2">
    <citation type="journal article" name="Front. Microbiol.">
        <title>Degradative Capacity of Two Strains of Rhodonia placenta: From Phenotype to Genotype.</title>
        <authorList>
            <person name="Kolle M."/>
            <person name="Horta M.A.C."/>
            <person name="Nowrousian M."/>
            <person name="Ohm R.A."/>
            <person name="Benz J.P."/>
            <person name="Pilgard A."/>
        </authorList>
    </citation>
    <scope>NUCLEOTIDE SEQUENCE</scope>
    <source>
        <strain evidence="2">FPRL280</strain>
    </source>
</reference>
<accession>A0A8H7U3S7</accession>
<sequence>MSTPDGQSVAESTDKGQDDEQDRERQHAWWTMSMAVEDSISWTFEGKDV</sequence>
<comment type="caution">
    <text evidence="2">The sequence shown here is derived from an EMBL/GenBank/DDBJ whole genome shotgun (WGS) entry which is preliminary data.</text>
</comment>
<proteinExistence type="predicted"/>
<organism evidence="2 3">
    <name type="scientific">Rhodonia placenta</name>
    <dbReference type="NCBI Taxonomy" id="104341"/>
    <lineage>
        <taxon>Eukaryota</taxon>
        <taxon>Fungi</taxon>
        <taxon>Dikarya</taxon>
        <taxon>Basidiomycota</taxon>
        <taxon>Agaricomycotina</taxon>
        <taxon>Agaricomycetes</taxon>
        <taxon>Polyporales</taxon>
        <taxon>Adustoporiaceae</taxon>
        <taxon>Rhodonia</taxon>
    </lineage>
</organism>
<evidence type="ECO:0000256" key="1">
    <source>
        <dbReference type="SAM" id="MobiDB-lite"/>
    </source>
</evidence>
<evidence type="ECO:0000313" key="3">
    <source>
        <dbReference type="Proteomes" id="UP000639403"/>
    </source>
</evidence>
<reference evidence="2" key="1">
    <citation type="submission" date="2020-11" db="EMBL/GenBank/DDBJ databases">
        <authorList>
            <person name="Koelle M."/>
            <person name="Horta M.A.C."/>
            <person name="Nowrousian M."/>
            <person name="Ohm R.A."/>
            <person name="Benz P."/>
            <person name="Pilgard A."/>
        </authorList>
    </citation>
    <scope>NUCLEOTIDE SEQUENCE</scope>
    <source>
        <strain evidence="2">FPRL280</strain>
    </source>
</reference>